<dbReference type="InterPro" id="IPR017459">
    <property type="entry name" value="Glycosyl_Trfase_fam3_N_dom"/>
</dbReference>
<feature type="domain" description="Glycosyl transferase family 3 N-terminal" evidence="11">
    <location>
        <begin position="4"/>
        <end position="63"/>
    </location>
</feature>
<comment type="subunit">
    <text evidence="9">Homodimer.</text>
</comment>
<feature type="binding site" evidence="9">
    <location>
        <begin position="88"/>
        <end position="91"/>
    </location>
    <ligand>
        <name>5-phospho-alpha-D-ribose 1-diphosphate</name>
        <dbReference type="ChEBI" id="CHEBI:58017"/>
    </ligand>
</feature>
<evidence type="ECO:0000256" key="3">
    <source>
        <dbReference type="ARBA" id="ARBA00022676"/>
    </source>
</evidence>
<comment type="function">
    <text evidence="9">Catalyzes the transfer of the phosphoribosyl group of 5-phosphorylribose-1-pyrophosphate (PRPP) to anthranilate to yield N-(5'-phosphoribosyl)-anthranilate (PRA).</text>
</comment>
<dbReference type="InterPro" id="IPR035902">
    <property type="entry name" value="Nuc_phospho_transferase"/>
</dbReference>
<dbReference type="SUPFAM" id="SSF52418">
    <property type="entry name" value="Nucleoside phosphorylase/phosphoribosyltransferase catalytic domain"/>
    <property type="match status" value="1"/>
</dbReference>
<evidence type="ECO:0000256" key="6">
    <source>
        <dbReference type="ARBA" id="ARBA00023141"/>
    </source>
</evidence>
<dbReference type="GO" id="GO:0000287">
    <property type="term" value="F:magnesium ion binding"/>
    <property type="evidence" value="ECO:0007669"/>
    <property type="project" value="UniProtKB-UniRule"/>
</dbReference>
<reference evidence="12" key="1">
    <citation type="journal article" date="2020" name="PLoS ONE">
        <title>Isolation and characterization of Streptomyces bacteriophages and Streptomyces strains encoding biosynthetic arsenals: Streptomyces strains and phages for antibiotic discovery.</title>
        <authorList>
            <person name="Montano E.T."/>
            <person name="Nideffer J.F."/>
            <person name="Brumage L."/>
            <person name="Erb M."/>
            <person name="Derman A.I."/>
            <person name="Davis J.P."/>
            <person name="Estrada E."/>
            <person name="Fu S."/>
            <person name="Le D."/>
            <person name="Vuppala A."/>
            <person name="Tran C."/>
            <person name="Luterstein E."/>
            <person name="Lakkaraju S."/>
            <person name="Panchagnula S."/>
            <person name="Ren C."/>
            <person name="Doan J."/>
            <person name="Tran S."/>
            <person name="Soriano J."/>
            <person name="Fujita Y."/>
            <person name="Gutala P."/>
            <person name="Fujii Q."/>
            <person name="Lee M."/>
            <person name="Bui A."/>
            <person name="Villarreal C."/>
            <person name="Shing S.R."/>
            <person name="Kim S."/>
            <person name="Freeman D."/>
            <person name="Racha V."/>
            <person name="Ho A."/>
            <person name="Kumar P."/>
            <person name="Falah K."/>
            <person name="Dawson T."/>
            <person name="Enustun E."/>
            <person name="Prichard A."/>
            <person name="Gomez A."/>
            <person name="Khanna K."/>
            <person name="Trigg S."/>
            <person name="Fernandez L."/>
            <person name="Pogliano K."/>
            <person name="Pogliano J."/>
        </authorList>
    </citation>
    <scope>NUCLEOTIDE SEQUENCE</scope>
    <source>
        <strain evidence="12">QF2</strain>
    </source>
</reference>
<comment type="similarity">
    <text evidence="9">Belongs to the anthranilate phosphoribosyltransferase family.</text>
</comment>
<feature type="binding site" evidence="9">
    <location>
        <position position="224"/>
    </location>
    <ligand>
        <name>Mg(2+)</name>
        <dbReference type="ChEBI" id="CHEBI:18420"/>
        <label>1</label>
    </ligand>
</feature>
<dbReference type="InterPro" id="IPR005940">
    <property type="entry name" value="Anthranilate_Pribosyl_Tfrase"/>
</dbReference>
<organism evidence="12">
    <name type="scientific">Streptomyces globisporus</name>
    <dbReference type="NCBI Taxonomy" id="1908"/>
    <lineage>
        <taxon>Bacteria</taxon>
        <taxon>Bacillati</taxon>
        <taxon>Actinomycetota</taxon>
        <taxon>Actinomycetes</taxon>
        <taxon>Kitasatosporales</taxon>
        <taxon>Streptomycetaceae</taxon>
        <taxon>Streptomyces</taxon>
    </lineage>
</organism>
<name>A0A927GPV7_STRGL</name>
<dbReference type="EMBL" id="JACWUS010000020">
    <property type="protein sequence ID" value="MBD2830432.1"/>
    <property type="molecule type" value="Genomic_DNA"/>
</dbReference>
<evidence type="ECO:0000256" key="5">
    <source>
        <dbReference type="ARBA" id="ARBA00022822"/>
    </source>
</evidence>
<dbReference type="HAMAP" id="MF_00211">
    <property type="entry name" value="TrpD"/>
    <property type="match status" value="1"/>
</dbReference>
<dbReference type="PANTHER" id="PTHR43285">
    <property type="entry name" value="ANTHRANILATE PHOSPHORIBOSYLTRANSFERASE"/>
    <property type="match status" value="1"/>
</dbReference>
<sequence length="335" mass="35115">MWEALDLLAHRRDLPEAEARRAMTSVMRGEASPLQVAGLAMGMAGKGVTAAELTAFVRTVREFSEPFPGPSEVLDTCGTGGDGHGTFNISSTAAVVAAACGVPVAKHGSRSVSSRCGSADVLEALGVNVDLPPRAAARCLEEAGITFLSATVFHPAFKHAMGPIRELGVRTVFNLLGPLCNPAQAQYQIIGVPDEDAFELLADALELLGAAHVMVFCPQDGLDELSTSAPARVAETREGRTRRYVLDPAALGLAAAAPGSLTGGTPEQNADLTRRVLAGERGPRRDIVLLNTAAALRIAGGHEDWGRAMARAAEAIDDGTAHDVLDRWVRVSQAR</sequence>
<keyword evidence="4 9" id="KW-0808">Transferase</keyword>
<keyword evidence="6 9" id="KW-0057">Aromatic amino acid biosynthesis</keyword>
<evidence type="ECO:0000256" key="4">
    <source>
        <dbReference type="ARBA" id="ARBA00022679"/>
    </source>
</evidence>
<dbReference type="GO" id="GO:0004048">
    <property type="term" value="F:anthranilate phosphoribosyltransferase activity"/>
    <property type="evidence" value="ECO:0007669"/>
    <property type="project" value="UniProtKB-UniRule"/>
</dbReference>
<comment type="cofactor">
    <cofactor evidence="9">
        <name>Mg(2+)</name>
        <dbReference type="ChEBI" id="CHEBI:18420"/>
    </cofactor>
    <text evidence="9">Binds 2 magnesium ions per monomer.</text>
</comment>
<feature type="binding site" evidence="9">
    <location>
        <begin position="81"/>
        <end position="82"/>
    </location>
    <ligand>
        <name>5-phospho-alpha-D-ribose 1-diphosphate</name>
        <dbReference type="ChEBI" id="CHEBI:58017"/>
    </ligand>
</feature>
<feature type="domain" description="Glycosyl transferase family 3" evidence="10">
    <location>
        <begin position="72"/>
        <end position="321"/>
    </location>
</feature>
<evidence type="ECO:0000256" key="2">
    <source>
        <dbReference type="ARBA" id="ARBA00022605"/>
    </source>
</evidence>
<dbReference type="Pfam" id="PF00591">
    <property type="entry name" value="Glycos_transf_3"/>
    <property type="match status" value="1"/>
</dbReference>
<gene>
    <name evidence="9 12" type="primary">trpD</name>
    <name evidence="12" type="ORF">ID875_27925</name>
</gene>
<keyword evidence="5 9" id="KW-0822">Tryptophan biosynthesis</keyword>
<dbReference type="NCBIfam" id="TIGR01245">
    <property type="entry name" value="trpD"/>
    <property type="match status" value="1"/>
</dbReference>
<accession>A0A927GPV7</accession>
<feature type="binding site" evidence="9">
    <location>
        <position position="78"/>
    </location>
    <ligand>
        <name>anthranilate</name>
        <dbReference type="ChEBI" id="CHEBI:16567"/>
        <label>1</label>
    </ligand>
</feature>
<dbReference type="EC" id="2.4.2.18" evidence="9"/>
<evidence type="ECO:0000313" key="12">
    <source>
        <dbReference type="EMBL" id="MBD2830432.1"/>
    </source>
</evidence>
<evidence type="ECO:0000256" key="1">
    <source>
        <dbReference type="ARBA" id="ARBA00004907"/>
    </source>
</evidence>
<keyword evidence="9" id="KW-0479">Metal-binding</keyword>
<dbReference type="Gene3D" id="1.20.970.10">
    <property type="entry name" value="Transferase, Pyrimidine Nucleoside Phosphorylase, Chain C"/>
    <property type="match status" value="1"/>
</dbReference>
<dbReference type="GO" id="GO:0005829">
    <property type="term" value="C:cytosol"/>
    <property type="evidence" value="ECO:0007669"/>
    <property type="project" value="TreeGrafter"/>
</dbReference>
<dbReference type="FunFam" id="3.40.1030.10:FF:000002">
    <property type="entry name" value="Anthranilate phosphoribosyltransferase"/>
    <property type="match status" value="1"/>
</dbReference>
<evidence type="ECO:0000256" key="9">
    <source>
        <dbReference type="HAMAP-Rule" id="MF_00211"/>
    </source>
</evidence>
<feature type="binding site" evidence="9">
    <location>
        <position position="224"/>
    </location>
    <ligand>
        <name>Mg(2+)</name>
        <dbReference type="ChEBI" id="CHEBI:18420"/>
        <label>2</label>
    </ligand>
</feature>
<feature type="binding site" evidence="9">
    <location>
        <begin position="106"/>
        <end position="114"/>
    </location>
    <ligand>
        <name>5-phospho-alpha-D-ribose 1-diphosphate</name>
        <dbReference type="ChEBI" id="CHEBI:58017"/>
    </ligand>
</feature>
<comment type="pathway">
    <text evidence="1 9">Amino-acid biosynthesis; L-tryptophan biosynthesis; L-tryptophan from chorismate: step 2/5.</text>
</comment>
<comment type="catalytic activity">
    <reaction evidence="7 9">
        <text>N-(5-phospho-beta-D-ribosyl)anthranilate + diphosphate = 5-phospho-alpha-D-ribose 1-diphosphate + anthranilate</text>
        <dbReference type="Rhea" id="RHEA:11768"/>
        <dbReference type="ChEBI" id="CHEBI:16567"/>
        <dbReference type="ChEBI" id="CHEBI:18277"/>
        <dbReference type="ChEBI" id="CHEBI:33019"/>
        <dbReference type="ChEBI" id="CHEBI:58017"/>
        <dbReference type="EC" id="2.4.2.18"/>
    </reaction>
</comment>
<feature type="binding site" evidence="9">
    <location>
        <position position="223"/>
    </location>
    <ligand>
        <name>Mg(2+)</name>
        <dbReference type="ChEBI" id="CHEBI:18420"/>
        <label>2</label>
    </ligand>
</feature>
<evidence type="ECO:0000256" key="7">
    <source>
        <dbReference type="ARBA" id="ARBA00052328"/>
    </source>
</evidence>
<dbReference type="SUPFAM" id="SSF47648">
    <property type="entry name" value="Nucleoside phosphorylase/phosphoribosyltransferase N-terminal domain"/>
    <property type="match status" value="1"/>
</dbReference>
<protein>
    <recommendedName>
        <fullName evidence="9">Anthranilate phosphoribosyltransferase</fullName>
        <ecNumber evidence="9">2.4.2.18</ecNumber>
    </recommendedName>
</protein>
<keyword evidence="2 9" id="KW-0028">Amino-acid biosynthesis</keyword>
<proteinExistence type="inferred from homology"/>
<feature type="binding site" evidence="9">
    <location>
        <position position="90"/>
    </location>
    <ligand>
        <name>Mg(2+)</name>
        <dbReference type="ChEBI" id="CHEBI:18420"/>
        <label>1</label>
    </ligand>
</feature>
<feature type="binding site" evidence="9">
    <location>
        <position position="118"/>
    </location>
    <ligand>
        <name>5-phospho-alpha-D-ribose 1-diphosphate</name>
        <dbReference type="ChEBI" id="CHEBI:58017"/>
    </ligand>
</feature>
<feature type="binding site" evidence="9">
    <location>
        <position position="86"/>
    </location>
    <ligand>
        <name>5-phospho-alpha-D-ribose 1-diphosphate</name>
        <dbReference type="ChEBI" id="CHEBI:58017"/>
    </ligand>
</feature>
<comment type="caution">
    <text evidence="9">Lacks conserved residue(s) required for the propagation of feature annotation.</text>
</comment>
<dbReference type="InterPro" id="IPR036320">
    <property type="entry name" value="Glycosyl_Trfase_fam3_N_dom_sf"/>
</dbReference>
<comment type="similarity">
    <text evidence="8">In the C-terminal section; belongs to the anthranilate phosphoribosyltransferase family.</text>
</comment>
<dbReference type="GO" id="GO:0000162">
    <property type="term" value="P:L-tryptophan biosynthetic process"/>
    <property type="evidence" value="ECO:0007669"/>
    <property type="project" value="UniProtKB-UniRule"/>
</dbReference>
<dbReference type="Gene3D" id="3.40.1030.10">
    <property type="entry name" value="Nucleoside phosphorylase/phosphoribosyltransferase catalytic domain"/>
    <property type="match status" value="1"/>
</dbReference>
<dbReference type="InterPro" id="IPR000312">
    <property type="entry name" value="Glycosyl_Trfase_fam3"/>
</dbReference>
<feature type="binding site" evidence="9">
    <location>
        <position position="78"/>
    </location>
    <ligand>
        <name>5-phospho-alpha-D-ribose 1-diphosphate</name>
        <dbReference type="ChEBI" id="CHEBI:58017"/>
    </ligand>
</feature>
<dbReference type="AlphaFoldDB" id="A0A927GPV7"/>
<comment type="caution">
    <text evidence="12">The sequence shown here is derived from an EMBL/GenBank/DDBJ whole genome shotgun (WGS) entry which is preliminary data.</text>
</comment>
<evidence type="ECO:0000259" key="10">
    <source>
        <dbReference type="Pfam" id="PF00591"/>
    </source>
</evidence>
<evidence type="ECO:0000256" key="8">
    <source>
        <dbReference type="ARBA" id="ARBA00061188"/>
    </source>
</evidence>
<dbReference type="Pfam" id="PF02885">
    <property type="entry name" value="Glycos_trans_3N"/>
    <property type="match status" value="1"/>
</dbReference>
<evidence type="ECO:0000259" key="11">
    <source>
        <dbReference type="Pfam" id="PF02885"/>
    </source>
</evidence>
<dbReference type="PANTHER" id="PTHR43285:SF2">
    <property type="entry name" value="ANTHRANILATE PHOSPHORIBOSYLTRANSFERASE"/>
    <property type="match status" value="1"/>
</dbReference>
<keyword evidence="9" id="KW-0460">Magnesium</keyword>
<keyword evidence="3 9" id="KW-0328">Glycosyltransferase</keyword>